<dbReference type="GO" id="GO:0005886">
    <property type="term" value="C:plasma membrane"/>
    <property type="evidence" value="ECO:0007669"/>
    <property type="project" value="UniProtKB-SubCell"/>
</dbReference>
<feature type="transmembrane region" description="Helical" evidence="8">
    <location>
        <begin position="287"/>
        <end position="315"/>
    </location>
</feature>
<sequence length="550" mass="54838">MTDPAGPAPGPVEAPPDIGRAAASVSAVNVVSRISGFARVVATGAALGIATLGDTYQTANQVSNVLFELLAGGLLFAVLVPVFVGRVAHGDRAGARHLGDVLVGRALVGLGAVALLGVVLSPLLARALFVAVPGGPSAAQEQLATVLLWFVLPQVVVYGVGSVITAILQADHRFVAAASAPIANNLVVIATMVTFAIVHGTGSGLDLTGADELILGGGTLLGTVAMTAVVVVASARAGLSLRPRWRHPDVGPLGPLVRQGLWAAGHIGLNQVLLISTIVLANSVPGGAIAFTTAFTVFLLPHAVLAHPIVTALSPRLATHFHQHDDEGYAADLGRGLRILLVMLVPAAVLMAVLARPGLQLVAGVGALDTTGLDLVATALAGFATALVGYSVFFYFTRAAYAVDDAAGPTQINIVVTAAAVLGMVVVSATMEGPGVLAAFGVVQGVALTAGTIALGARLFRRVTAPTGTLGALGRGVLAAVAGGVPALVVVVVVGDASRTASLVATVVGGLVGAVGVIGSLRVVRAPELGAVLARVPGRSRSAPVDEVVA</sequence>
<dbReference type="RefSeq" id="WP_272738644.1">
    <property type="nucleotide sequence ID" value="NZ_CP116942.1"/>
</dbReference>
<protein>
    <submittedName>
        <fullName evidence="9">Lipid II flippase MurJ</fullName>
    </submittedName>
</protein>
<dbReference type="Pfam" id="PF03023">
    <property type="entry name" value="MurJ"/>
    <property type="match status" value="1"/>
</dbReference>
<evidence type="ECO:0000256" key="5">
    <source>
        <dbReference type="ARBA" id="ARBA00022984"/>
    </source>
</evidence>
<comment type="subcellular location">
    <subcellularLocation>
        <location evidence="1">Cell membrane</location>
        <topology evidence="1">Multi-pass membrane protein</topology>
    </subcellularLocation>
</comment>
<dbReference type="InterPro" id="IPR004268">
    <property type="entry name" value="MurJ"/>
</dbReference>
<dbReference type="PANTHER" id="PTHR47019:SF1">
    <property type="entry name" value="LIPID II FLIPPASE MURJ"/>
    <property type="match status" value="1"/>
</dbReference>
<keyword evidence="6 8" id="KW-1133">Transmembrane helix</keyword>
<keyword evidence="2" id="KW-1003">Cell membrane</keyword>
<feature type="transmembrane region" description="Helical" evidence="8">
    <location>
        <begin position="375"/>
        <end position="396"/>
    </location>
</feature>
<keyword evidence="10" id="KW-1185">Reference proteome</keyword>
<dbReference type="GO" id="GO:0008360">
    <property type="term" value="P:regulation of cell shape"/>
    <property type="evidence" value="ECO:0007669"/>
    <property type="project" value="UniProtKB-KW"/>
</dbReference>
<evidence type="ECO:0000256" key="1">
    <source>
        <dbReference type="ARBA" id="ARBA00004651"/>
    </source>
</evidence>
<accession>A0AAF0BXI3</accession>
<evidence type="ECO:0000256" key="4">
    <source>
        <dbReference type="ARBA" id="ARBA00022960"/>
    </source>
</evidence>
<dbReference type="EMBL" id="CP116942">
    <property type="protein sequence ID" value="WCO69130.1"/>
    <property type="molecule type" value="Genomic_DNA"/>
</dbReference>
<evidence type="ECO:0000256" key="7">
    <source>
        <dbReference type="ARBA" id="ARBA00023136"/>
    </source>
</evidence>
<evidence type="ECO:0000256" key="3">
    <source>
        <dbReference type="ARBA" id="ARBA00022692"/>
    </source>
</evidence>
<keyword evidence="5" id="KW-0573">Peptidoglycan synthesis</keyword>
<reference evidence="9" key="1">
    <citation type="submission" date="2023-01" db="EMBL/GenBank/DDBJ databases">
        <title>The diversity of Class Acidimicrobiia in South China Sea sediment environments and the proposal of Iamia marina sp. nov., a novel species of the genus Iamia.</title>
        <authorList>
            <person name="He Y."/>
            <person name="Tian X."/>
        </authorList>
    </citation>
    <scope>NUCLEOTIDE SEQUENCE</scope>
    <source>
        <strain evidence="9">DSM 19957</strain>
    </source>
</reference>
<dbReference type="Proteomes" id="UP001216390">
    <property type="component" value="Chromosome"/>
</dbReference>
<keyword evidence="4" id="KW-0133">Cell shape</keyword>
<dbReference type="GO" id="GO:0015648">
    <property type="term" value="F:lipid-linked peptidoglycan transporter activity"/>
    <property type="evidence" value="ECO:0007669"/>
    <property type="project" value="TreeGrafter"/>
</dbReference>
<feature type="transmembrane region" description="Helical" evidence="8">
    <location>
        <begin position="213"/>
        <end position="239"/>
    </location>
</feature>
<feature type="transmembrane region" description="Helical" evidence="8">
    <location>
        <begin position="336"/>
        <end position="355"/>
    </location>
</feature>
<dbReference type="PANTHER" id="PTHR47019">
    <property type="entry name" value="LIPID II FLIPPASE MURJ"/>
    <property type="match status" value="1"/>
</dbReference>
<feature type="transmembrane region" description="Helical" evidence="8">
    <location>
        <begin position="65"/>
        <end position="85"/>
    </location>
</feature>
<gene>
    <name evidence="9" type="ORF">PO878_10390</name>
</gene>
<evidence type="ECO:0000256" key="8">
    <source>
        <dbReference type="SAM" id="Phobius"/>
    </source>
</evidence>
<dbReference type="KEGG" id="ima:PO878_10390"/>
<dbReference type="AlphaFoldDB" id="A0AAF0BXI3"/>
<evidence type="ECO:0000256" key="2">
    <source>
        <dbReference type="ARBA" id="ARBA00022475"/>
    </source>
</evidence>
<evidence type="ECO:0000256" key="6">
    <source>
        <dbReference type="ARBA" id="ARBA00022989"/>
    </source>
</evidence>
<feature type="transmembrane region" description="Helical" evidence="8">
    <location>
        <begin position="437"/>
        <end position="460"/>
    </location>
</feature>
<name>A0AAF0BXI3_9ACTN</name>
<feature type="transmembrane region" description="Helical" evidence="8">
    <location>
        <begin position="501"/>
        <end position="521"/>
    </location>
</feature>
<dbReference type="GO" id="GO:0034204">
    <property type="term" value="P:lipid translocation"/>
    <property type="evidence" value="ECO:0007669"/>
    <property type="project" value="TreeGrafter"/>
</dbReference>
<feature type="transmembrane region" description="Helical" evidence="8">
    <location>
        <begin position="412"/>
        <end position="431"/>
    </location>
</feature>
<evidence type="ECO:0000313" key="9">
    <source>
        <dbReference type="EMBL" id="WCO69130.1"/>
    </source>
</evidence>
<proteinExistence type="predicted"/>
<dbReference type="PRINTS" id="PR01806">
    <property type="entry name" value="VIRFACTRMVIN"/>
</dbReference>
<dbReference type="GO" id="GO:0009252">
    <property type="term" value="P:peptidoglycan biosynthetic process"/>
    <property type="evidence" value="ECO:0007669"/>
    <property type="project" value="UniProtKB-KW"/>
</dbReference>
<feature type="transmembrane region" description="Helical" evidence="8">
    <location>
        <begin position="149"/>
        <end position="170"/>
    </location>
</feature>
<evidence type="ECO:0000313" key="10">
    <source>
        <dbReference type="Proteomes" id="UP001216390"/>
    </source>
</evidence>
<feature type="transmembrane region" description="Helical" evidence="8">
    <location>
        <begin position="472"/>
        <end position="495"/>
    </location>
</feature>
<keyword evidence="7 8" id="KW-0472">Membrane</keyword>
<feature type="transmembrane region" description="Helical" evidence="8">
    <location>
        <begin position="106"/>
        <end position="129"/>
    </location>
</feature>
<feature type="transmembrane region" description="Helical" evidence="8">
    <location>
        <begin position="182"/>
        <end position="201"/>
    </location>
</feature>
<keyword evidence="3 8" id="KW-0812">Transmembrane</keyword>
<organism evidence="9 10">
    <name type="scientific">Iamia majanohamensis</name>
    <dbReference type="NCBI Taxonomy" id="467976"/>
    <lineage>
        <taxon>Bacteria</taxon>
        <taxon>Bacillati</taxon>
        <taxon>Actinomycetota</taxon>
        <taxon>Acidimicrobiia</taxon>
        <taxon>Acidimicrobiales</taxon>
        <taxon>Iamiaceae</taxon>
        <taxon>Iamia</taxon>
    </lineage>
</organism>
<dbReference type="InterPro" id="IPR051050">
    <property type="entry name" value="Lipid_II_flippase_MurJ/MviN"/>
</dbReference>